<feature type="region of interest" description="Disordered" evidence="3">
    <location>
        <begin position="1222"/>
        <end position="1243"/>
    </location>
</feature>
<dbReference type="GO" id="GO:0070182">
    <property type="term" value="F:DNA polymerase binding"/>
    <property type="evidence" value="ECO:0007669"/>
    <property type="project" value="TreeGrafter"/>
</dbReference>
<dbReference type="STRING" id="43151.W5J4J4"/>
<dbReference type="Pfam" id="PF14676">
    <property type="entry name" value="FANCI_S2"/>
    <property type="match status" value="1"/>
</dbReference>
<name>W5J4J4_ANODA</name>
<feature type="domain" description="PNPLA" evidence="4">
    <location>
        <begin position="1514"/>
        <end position="1713"/>
    </location>
</feature>
<organism evidence="5">
    <name type="scientific">Anopheles darlingi</name>
    <name type="common">Mosquito</name>
    <dbReference type="NCBI Taxonomy" id="43151"/>
    <lineage>
        <taxon>Eukaryota</taxon>
        <taxon>Metazoa</taxon>
        <taxon>Ecdysozoa</taxon>
        <taxon>Arthropoda</taxon>
        <taxon>Hexapoda</taxon>
        <taxon>Insecta</taxon>
        <taxon>Pterygota</taxon>
        <taxon>Neoptera</taxon>
        <taxon>Endopterygota</taxon>
        <taxon>Diptera</taxon>
        <taxon>Nematocera</taxon>
        <taxon>Culicoidea</taxon>
        <taxon>Culicidae</taxon>
        <taxon>Anophelinae</taxon>
        <taxon>Anopheles</taxon>
    </lineage>
</organism>
<dbReference type="InterPro" id="IPR029312">
    <property type="entry name" value="FANCI_HD2"/>
</dbReference>
<dbReference type="InterPro" id="IPR029315">
    <property type="entry name" value="FANCI_S2"/>
</dbReference>
<keyword evidence="2" id="KW-0442">Lipid degradation</keyword>
<dbReference type="EMBL" id="ADMH02002138">
    <property type="protein sequence ID" value="ETN58338.1"/>
    <property type="molecule type" value="Genomic_DNA"/>
</dbReference>
<dbReference type="EnsemblMetazoa" id="ADAC010061-RA">
    <property type="protein sequence ID" value="ADAC010061-PA"/>
    <property type="gene ID" value="ADAC010061"/>
</dbReference>
<dbReference type="OMA" id="GPFKPLP"/>
<dbReference type="FunCoup" id="W5J4J4">
    <property type="interactions" value="711"/>
</dbReference>
<dbReference type="CDD" id="cd07211">
    <property type="entry name" value="Pat_PNPLA8"/>
    <property type="match status" value="1"/>
</dbReference>
<dbReference type="PANTHER" id="PTHR21818:SF0">
    <property type="entry name" value="FANCONI ANEMIA GROUP I PROTEIN"/>
    <property type="match status" value="1"/>
</dbReference>
<dbReference type="InterPro" id="IPR029313">
    <property type="entry name" value="FANCI_S3"/>
</dbReference>
<evidence type="ECO:0000256" key="2">
    <source>
        <dbReference type="PROSITE-ProRule" id="PRU01161"/>
    </source>
</evidence>
<feature type="active site" description="Nucleophile" evidence="2">
    <location>
        <position position="1552"/>
    </location>
</feature>
<dbReference type="CDD" id="cd11720">
    <property type="entry name" value="FANCI"/>
    <property type="match status" value="1"/>
</dbReference>
<protein>
    <recommendedName>
        <fullName evidence="4">PNPLA domain-containing protein</fullName>
    </recommendedName>
</protein>
<dbReference type="SUPFAM" id="SSF48371">
    <property type="entry name" value="ARM repeat"/>
    <property type="match status" value="1"/>
</dbReference>
<dbReference type="InterPro" id="IPR045217">
    <property type="entry name" value="PNPLA8-like"/>
</dbReference>
<dbReference type="PANTHER" id="PTHR21818">
    <property type="entry name" value="BC025462 PROTEIN"/>
    <property type="match status" value="1"/>
</dbReference>
<dbReference type="eggNOG" id="KOG4231">
    <property type="taxonomic scope" value="Eukaryota"/>
</dbReference>
<reference evidence="6" key="4">
    <citation type="submission" date="2015-06" db="UniProtKB">
        <authorList>
            <consortium name="EnsemblMetazoa"/>
        </authorList>
    </citation>
    <scope>IDENTIFICATION</scope>
</reference>
<evidence type="ECO:0000313" key="7">
    <source>
        <dbReference type="Proteomes" id="UP000000673"/>
    </source>
</evidence>
<dbReference type="GO" id="GO:0004620">
    <property type="term" value="F:phospholipase activity"/>
    <property type="evidence" value="ECO:0007669"/>
    <property type="project" value="InterPro"/>
</dbReference>
<accession>W5J4J4</accession>
<evidence type="ECO:0000313" key="5">
    <source>
        <dbReference type="EMBL" id="ETN58338.1"/>
    </source>
</evidence>
<dbReference type="Pfam" id="PF14678">
    <property type="entry name" value="FANCI_S4"/>
    <property type="match status" value="1"/>
</dbReference>
<dbReference type="InterPro" id="IPR002641">
    <property type="entry name" value="PNPLA_dom"/>
</dbReference>
<gene>
    <name evidence="5" type="ORF">AND_010061</name>
</gene>
<proteinExistence type="predicted"/>
<evidence type="ECO:0000259" key="4">
    <source>
        <dbReference type="PROSITE" id="PS51635"/>
    </source>
</evidence>
<reference evidence="5" key="2">
    <citation type="submission" date="2010-05" db="EMBL/GenBank/DDBJ databases">
        <authorList>
            <person name="Almeida L.G."/>
            <person name="Nicolas M.F."/>
            <person name="Souza R.C."/>
            <person name="Vasconcelos A.T.R."/>
        </authorList>
    </citation>
    <scope>NUCLEOTIDE SEQUENCE</scope>
</reference>
<evidence type="ECO:0000313" key="6">
    <source>
        <dbReference type="EnsemblMetazoa" id="ADAC010061-PA"/>
    </source>
</evidence>
<dbReference type="GO" id="GO:0006281">
    <property type="term" value="P:DNA repair"/>
    <property type="evidence" value="ECO:0007669"/>
    <property type="project" value="InterPro"/>
</dbReference>
<dbReference type="VEuPathDB" id="VectorBase:ADAC010061"/>
<dbReference type="Gene3D" id="3.40.1090.10">
    <property type="entry name" value="Cytosolic phospholipase A2 catalytic domain"/>
    <property type="match status" value="1"/>
</dbReference>
<dbReference type="InterPro" id="IPR016024">
    <property type="entry name" value="ARM-type_fold"/>
</dbReference>
<dbReference type="Pfam" id="PF01734">
    <property type="entry name" value="Patatin"/>
    <property type="match status" value="1"/>
</dbReference>
<keyword evidence="7" id="KW-1185">Reference proteome</keyword>
<dbReference type="Pfam" id="PF14680">
    <property type="entry name" value="FANCI_HD2"/>
    <property type="match status" value="1"/>
</dbReference>
<feature type="compositionally biased region" description="Acidic residues" evidence="3">
    <location>
        <begin position="1312"/>
        <end position="1337"/>
    </location>
</feature>
<reference evidence="5" key="3">
    <citation type="journal article" date="2013" name="Nucleic Acids Res.">
        <title>The genome of Anopheles darlingi, the main neotropical malaria vector.</title>
        <authorList>
            <person name="Marinotti O."/>
            <person name="Cerqueira G.C."/>
            <person name="de Almeida L.G."/>
            <person name="Ferro M.I."/>
            <person name="Loreto E.L."/>
            <person name="Zaha A."/>
            <person name="Teixeira S.M."/>
            <person name="Wespiser A.R."/>
            <person name="Almeida E Silva A."/>
            <person name="Schlindwein A.D."/>
            <person name="Pacheco A.C."/>
            <person name="Silva A.L."/>
            <person name="Graveley B.R."/>
            <person name="Walenz B.P."/>
            <person name="Lima Bde A."/>
            <person name="Ribeiro C.A."/>
            <person name="Nunes-Silva C.G."/>
            <person name="de Carvalho C.R."/>
            <person name="Soares C.M."/>
            <person name="de Menezes C.B."/>
            <person name="Matiolli C."/>
            <person name="Caffrey D."/>
            <person name="Araujo D.A."/>
            <person name="de Oliveira D.M."/>
            <person name="Golenbock D."/>
            <person name="Grisard E.C."/>
            <person name="Fantinatti-Garboggini F."/>
            <person name="de Carvalho F.M."/>
            <person name="Barcellos F.G."/>
            <person name="Prosdocimi F."/>
            <person name="May G."/>
            <person name="Azevedo Junior G.M."/>
            <person name="Guimaraes G.M."/>
            <person name="Goldman G.H."/>
            <person name="Padilha I.Q."/>
            <person name="Batista Jda S."/>
            <person name="Ferro J.A."/>
            <person name="Ribeiro J.M."/>
            <person name="Fietto J.L."/>
            <person name="Dabbas K.M."/>
            <person name="Cerdeira L."/>
            <person name="Agnez-Lima L.F."/>
            <person name="Brocchi M."/>
            <person name="de Carvalho M.O."/>
            <person name="Teixeira Mde M."/>
            <person name="Diniz Maia Mde M."/>
            <person name="Goldman M.H."/>
            <person name="Cruz Schneider M.P."/>
            <person name="Felipe M.S."/>
            <person name="Hungria M."/>
            <person name="Nicolas M.F."/>
            <person name="Pereira M."/>
            <person name="Montes M.A."/>
            <person name="Cantao M.E."/>
            <person name="Vincentz M."/>
            <person name="Rafael M.S."/>
            <person name="Silverman N."/>
            <person name="Stoco P.H."/>
            <person name="Souza R.C."/>
            <person name="Vicentini R."/>
            <person name="Gazzinelli R.T."/>
            <person name="Neves Rde O."/>
            <person name="Silva R."/>
            <person name="Astolfi-Filho S."/>
            <person name="Maciel T.E."/>
            <person name="Urmenyi T.P."/>
            <person name="Tadei W.P."/>
            <person name="Camargo E.P."/>
            <person name="de Vasconcelos A.T."/>
        </authorList>
    </citation>
    <scope>NUCLEOTIDE SEQUENCE</scope>
</reference>
<dbReference type="InterPro" id="IPR029308">
    <property type="entry name" value="FANCI_S1"/>
</dbReference>
<dbReference type="HOGENOM" id="CLU_002204_0_0_1"/>
<evidence type="ECO:0000256" key="1">
    <source>
        <dbReference type="ARBA" id="ARBA00023098"/>
    </source>
</evidence>
<dbReference type="Pfam" id="PF14675">
    <property type="entry name" value="FANCI_S1"/>
    <property type="match status" value="1"/>
</dbReference>
<dbReference type="Proteomes" id="UP000000673">
    <property type="component" value="Unassembled WGS sequence"/>
</dbReference>
<feature type="region of interest" description="Disordered" evidence="3">
    <location>
        <begin position="1305"/>
        <end position="1341"/>
    </location>
</feature>
<feature type="short sequence motif" description="DGA/G" evidence="2">
    <location>
        <begin position="1700"/>
        <end position="1702"/>
    </location>
</feature>
<dbReference type="PROSITE" id="PS51635">
    <property type="entry name" value="PNPLA"/>
    <property type="match status" value="1"/>
</dbReference>
<evidence type="ECO:0000256" key="3">
    <source>
        <dbReference type="SAM" id="MobiDB-lite"/>
    </source>
</evidence>
<dbReference type="GO" id="GO:0016042">
    <property type="term" value="P:lipid catabolic process"/>
    <property type="evidence" value="ECO:0007669"/>
    <property type="project" value="UniProtKB-UniRule"/>
</dbReference>
<sequence>MPPNLVAAIIELGQKRKNDELKELLEKTKSKYLIDLVVSNLQSIDGQTLWHYTLLGLGYSDACREKRFELIMAVLRHTNVVELSTKQMFDLIARLLTDLPTFSSEQLVEMCELCIESIRVGDPKCLSWKHLLPQTLAQLNDSVGRFNANGMLLTGTDYRIKVLGELFKMKLLPAILTPLCAMFRDFNLSREETATFVTKISDSIKQIEPLELPPLAFQLFRVCLKNPGQLIVPLMALQKYFHKNYYKKVLSNANSDTTDFDSIDRYSDTEIREAEETILYHLSNVTEFRLDETQTVAMFKPFQNNPEKLLTPFLVGALLAMSRINRLPDTTDVVSSPIMAFLIKLIALSEKEREMCNQSAWFRGRVDSSIGSRVDQLFTVLTENSQEGKEVVTPGIIHFAFALLLAKKQPKLHGIAIQFFQIFLKRRFIFGSGIIAKLKKFLFADLEETQFNLCLTTLSLTNTLTVSESSATIQFIMEYLLLIDGTYAMRFMAFLFPLLRLSHTIRDRFIEVLRKAMYNSESCTRIMGVFGFCSLLKQLKNNNARRSIMGPAGGNYTQLSISGMSLLSQAAYGSASNPNLHFDMLTLEVLGILRKCLTQTVEVRMMLYEALGRAVDFNTMLLPHVLQFIDWHFESYFNENTDDKLSIAFDKCVRYRNDIEHEDQPDLLRPIVVYDNVGRLTAFMVHCVVLCDHHNILHDTNAVKKTLQLIVDRVDSITFDELGIMGSLDTRAVEIASQYLNVIEAAMAYSAWKMKPDNGLSRDLLRLFKHHQQCVEKFKKLEPKKGNKKHMIDMMNVSGYHGSSAKHGISLKLENIWDIATVERMLRIMFDISINYAREEDLKTLRSNRDFQQYILKTAIHMMETLRTLPDYWQVSHSKRTFSHLCECTKVVYGRCVRQTTDLCGNGGLLVAQSAIECFRQALLSALELYERKFTEFLQLISCTIGLCFIKDLLNNMQTIVDQFFTDESETEAIEEKIVVGIFQCLELLYKSPIMNQEHLTIGYDWLQQFCVNKKLKPKAFAIVHRILFDLRLRTQSGAYFDSVAMRLELKFGQISAEELNPPFYLKSITSGTVEPTFHHLCTVIRLQLEEIEHLILRSNSLMARLKVLELEDTDETTQLLKSIERSMCSQLVHILTTLTHLCNIHLPLGSAMDALLKLLLSMYNCLANLSRHFLACHPIVPVSYEVTKFNLVVKASKPLASRIYDLFPFIEENILAQDGVQDDGEEAEGKRPVESSAKAKSNRDKVLRKTKLLPRLVFRIESYNKIVTQLSRKTKKDLTYLLHMGTVRDFRIKTSALKEAIEKTVTHRGEDDESNEETDLEPQLDRDEEGDDDIDASIDRTTGSNRSEVIRAVPAGRVSDVSGEALALKNLAKLNERTRKAAKKRAIALVDDGEPTDAAPKKMKSMQKKAANIPKINKRVLEERHNQSQTRHALIDLRRKAIPVDRQRQVLYELVEKFEKYPQEKAFAIEEGAIELLRELQYASDPAITEHAKLGLALLGYVPPLPSNGIRILSIDGGGIRGIIVMELLRKLERLTNRRIFDLFDLVCGVSTGAILVCALASEKNLTLTEGIHLYKKLAYNIFHRPSTLDKLSGASRLVSSHAYYDIELWETFLKRHIGHRRIIDTVMLPNVPKFCCVSTTVCDEYIDAHVFRNYTFPRNVQSVYAGCHTARLWEVVRASSAAPAYFGDFPLNGQLHQDGGILYNNPTTVAIHEAKCLWPNERIQCVVSFGTGRTRNKSYDGQKIISKGILDQASLSSSWKTKFLRILDSATDTEATHTVLSDLLPPGRYFRFNPYLTEFLSMVEVRPEKISQLEHDTAKYYARNEDKFEQVADLLTQNRSIVRKAYDIRNDLAVLSAQYSSNQGLS</sequence>
<feature type="short sequence motif" description="GXSXG" evidence="2">
    <location>
        <begin position="1550"/>
        <end position="1554"/>
    </location>
</feature>
<dbReference type="VEuPathDB" id="VectorBase:ADAR2_011490"/>
<dbReference type="Pfam" id="PF14677">
    <property type="entry name" value="FANCI_S3"/>
    <property type="match status" value="1"/>
</dbReference>
<keyword evidence="2" id="KW-0378">Hydrolase</keyword>
<reference evidence="5 7" key="1">
    <citation type="journal article" date="2010" name="BMC Genomics">
        <title>Combination of measures distinguishes pre-miRNAs from other stem-loops in the genome of the newly sequenced Anopheles darlingi.</title>
        <authorList>
            <person name="Mendes N.D."/>
            <person name="Freitas A.T."/>
            <person name="Vasconcelos A.T."/>
            <person name="Sagot M.F."/>
        </authorList>
    </citation>
    <scope>NUCLEOTIDE SEQUENCE</scope>
</reference>
<dbReference type="SUPFAM" id="SSF52151">
    <property type="entry name" value="FabD/lysophospholipase-like"/>
    <property type="match status" value="1"/>
</dbReference>
<feature type="short sequence motif" description="GXGXXG" evidence="2">
    <location>
        <begin position="1518"/>
        <end position="1523"/>
    </location>
</feature>
<dbReference type="InterPro" id="IPR026171">
    <property type="entry name" value="FANCI"/>
</dbReference>
<feature type="active site" description="Proton acceptor" evidence="2">
    <location>
        <position position="1700"/>
    </location>
</feature>
<dbReference type="eggNOG" id="KOG4553">
    <property type="taxonomic scope" value="Eukaryota"/>
</dbReference>
<dbReference type="InterPro" id="IPR016035">
    <property type="entry name" value="Acyl_Trfase/lysoPLipase"/>
</dbReference>
<keyword evidence="1 2" id="KW-0443">Lipid metabolism</keyword>
<dbReference type="InterPro" id="IPR029314">
    <property type="entry name" value="FANCI_S4"/>
</dbReference>